<comment type="caution">
    <text evidence="7">The sequence shown here is derived from an EMBL/GenBank/DDBJ whole genome shotgun (WGS) entry which is preliminary data.</text>
</comment>
<keyword evidence="3" id="KW-0902">Two-component regulatory system</keyword>
<sequence>MTDHPPQVDRGATEADEQDLLVRLVVLGITMLAVSSAVDVLPWTIDDITSTGRGEAVRPDERTSLPLLGLAFGAMTLGGAVAGAVLQRVPVLRRPVRQRVVLAVALGAMIGLARIGAVALALPDGVPQAFGVTEAVVGSSQAAVVIGAAMYVVGTRRRIRAEERLRIREALRAERARRQLEQEELRVRREVSQRLHGGVQQRMVLVNREIEEIRDELARAGEADLARSLTALSATLDDIRESDVRAVAHDLYPLAADVDLPTALLLAADRLPPSVRLHVAYEPGAEPLYVGQRLPAADRMLLYLVVEEGVVNAVRHGDAANIWVTLGTDGDAGPHGPGAARVRVDDDGSGLTEDPPRLSGLAAVRARVLARDGDLTLRPGPRGGARLTASVPLAVRVDDGRAP</sequence>
<feature type="transmembrane region" description="Helical" evidence="5">
    <location>
        <begin position="135"/>
        <end position="154"/>
    </location>
</feature>
<dbReference type="PANTHER" id="PTHR24421">
    <property type="entry name" value="NITRATE/NITRITE SENSOR PROTEIN NARX-RELATED"/>
    <property type="match status" value="1"/>
</dbReference>
<dbReference type="CDD" id="cd16917">
    <property type="entry name" value="HATPase_UhpB-NarQ-NarX-like"/>
    <property type="match status" value="1"/>
</dbReference>
<dbReference type="Gene3D" id="3.30.565.10">
    <property type="entry name" value="Histidine kinase-like ATPase, C-terminal domain"/>
    <property type="match status" value="1"/>
</dbReference>
<evidence type="ECO:0000256" key="3">
    <source>
        <dbReference type="ARBA" id="ARBA00023012"/>
    </source>
</evidence>
<feature type="transmembrane region" description="Helical" evidence="5">
    <location>
        <begin position="100"/>
        <end position="123"/>
    </location>
</feature>
<proteinExistence type="predicted"/>
<evidence type="ECO:0000256" key="4">
    <source>
        <dbReference type="SAM" id="Coils"/>
    </source>
</evidence>
<evidence type="ECO:0000256" key="5">
    <source>
        <dbReference type="SAM" id="Phobius"/>
    </source>
</evidence>
<feature type="domain" description="Histidine kinase/HSP90-like ATPase" evidence="6">
    <location>
        <begin position="297"/>
        <end position="395"/>
    </location>
</feature>
<keyword evidence="2" id="KW-0418">Kinase</keyword>
<name>A0ABR8QBT5_9CELL</name>
<dbReference type="PANTHER" id="PTHR24421:SF58">
    <property type="entry name" value="SIGNAL TRANSDUCTION HISTIDINE-PROTEIN KINASE_PHOSPHATASE UHPB"/>
    <property type="match status" value="1"/>
</dbReference>
<dbReference type="InterPro" id="IPR050482">
    <property type="entry name" value="Sensor_HK_TwoCompSys"/>
</dbReference>
<evidence type="ECO:0000313" key="8">
    <source>
        <dbReference type="Proteomes" id="UP000604241"/>
    </source>
</evidence>
<keyword evidence="1" id="KW-0808">Transferase</keyword>
<feature type="coiled-coil region" evidence="4">
    <location>
        <begin position="170"/>
        <end position="223"/>
    </location>
</feature>
<dbReference type="RefSeq" id="WP_191781481.1">
    <property type="nucleotide sequence ID" value="NZ_JACSQV010000004.1"/>
</dbReference>
<evidence type="ECO:0000256" key="1">
    <source>
        <dbReference type="ARBA" id="ARBA00022679"/>
    </source>
</evidence>
<organism evidence="7 8">
    <name type="scientific">Cellulomonas avistercoris</name>
    <dbReference type="NCBI Taxonomy" id="2762242"/>
    <lineage>
        <taxon>Bacteria</taxon>
        <taxon>Bacillati</taxon>
        <taxon>Actinomycetota</taxon>
        <taxon>Actinomycetes</taxon>
        <taxon>Micrococcales</taxon>
        <taxon>Cellulomonadaceae</taxon>
        <taxon>Cellulomonas</taxon>
    </lineage>
</organism>
<keyword evidence="5" id="KW-0812">Transmembrane</keyword>
<evidence type="ECO:0000259" key="6">
    <source>
        <dbReference type="SMART" id="SM00387"/>
    </source>
</evidence>
<gene>
    <name evidence="7" type="ORF">H9657_06155</name>
</gene>
<evidence type="ECO:0000256" key="2">
    <source>
        <dbReference type="ARBA" id="ARBA00022777"/>
    </source>
</evidence>
<dbReference type="Proteomes" id="UP000604241">
    <property type="component" value="Unassembled WGS sequence"/>
</dbReference>
<keyword evidence="5" id="KW-0472">Membrane</keyword>
<feature type="transmembrane region" description="Helical" evidence="5">
    <location>
        <begin position="65"/>
        <end position="88"/>
    </location>
</feature>
<keyword evidence="4" id="KW-0175">Coiled coil</keyword>
<dbReference type="SUPFAM" id="SSF55874">
    <property type="entry name" value="ATPase domain of HSP90 chaperone/DNA topoisomerase II/histidine kinase"/>
    <property type="match status" value="1"/>
</dbReference>
<dbReference type="Pfam" id="PF02518">
    <property type="entry name" value="HATPase_c"/>
    <property type="match status" value="1"/>
</dbReference>
<reference evidence="7 8" key="1">
    <citation type="submission" date="2020-08" db="EMBL/GenBank/DDBJ databases">
        <title>A Genomic Blueprint of the Chicken Gut Microbiome.</title>
        <authorList>
            <person name="Gilroy R."/>
            <person name="Ravi A."/>
            <person name="Getino M."/>
            <person name="Pursley I."/>
            <person name="Horton D.L."/>
            <person name="Alikhan N.-F."/>
            <person name="Baker D."/>
            <person name="Gharbi K."/>
            <person name="Hall N."/>
            <person name="Watson M."/>
            <person name="Adriaenssens E.M."/>
            <person name="Foster-Nyarko E."/>
            <person name="Jarju S."/>
            <person name="Secka A."/>
            <person name="Antonio M."/>
            <person name="Oren A."/>
            <person name="Chaudhuri R."/>
            <person name="La Ragione R.M."/>
            <person name="Hildebrand F."/>
            <person name="Pallen M.J."/>
        </authorList>
    </citation>
    <scope>NUCLEOTIDE SEQUENCE [LARGE SCALE GENOMIC DNA]</scope>
    <source>
        <strain evidence="7 8">Sa3CUA2</strain>
    </source>
</reference>
<dbReference type="SMART" id="SM00387">
    <property type="entry name" value="HATPase_c"/>
    <property type="match status" value="1"/>
</dbReference>
<protein>
    <recommendedName>
        <fullName evidence="6">Histidine kinase/HSP90-like ATPase domain-containing protein</fullName>
    </recommendedName>
</protein>
<evidence type="ECO:0000313" key="7">
    <source>
        <dbReference type="EMBL" id="MBD7917860.1"/>
    </source>
</evidence>
<dbReference type="InterPro" id="IPR003594">
    <property type="entry name" value="HATPase_dom"/>
</dbReference>
<dbReference type="EMBL" id="JACSQV010000004">
    <property type="protein sequence ID" value="MBD7917860.1"/>
    <property type="molecule type" value="Genomic_DNA"/>
</dbReference>
<feature type="transmembrane region" description="Helical" evidence="5">
    <location>
        <begin position="20"/>
        <end position="45"/>
    </location>
</feature>
<dbReference type="InterPro" id="IPR036890">
    <property type="entry name" value="HATPase_C_sf"/>
</dbReference>
<keyword evidence="8" id="KW-1185">Reference proteome</keyword>
<accession>A0ABR8QBT5</accession>
<keyword evidence="5" id="KW-1133">Transmembrane helix</keyword>